<proteinExistence type="predicted"/>
<dbReference type="PANTHER" id="PTHR24222">
    <property type="entry name" value="ABC TRANSPORTER B FAMILY"/>
    <property type="match status" value="1"/>
</dbReference>
<dbReference type="InterPro" id="IPR027417">
    <property type="entry name" value="P-loop_NTPase"/>
</dbReference>
<evidence type="ECO:0000256" key="2">
    <source>
        <dbReference type="ARBA" id="ARBA00022692"/>
    </source>
</evidence>
<evidence type="ECO:0000313" key="9">
    <source>
        <dbReference type="Proteomes" id="UP000734854"/>
    </source>
</evidence>
<dbReference type="SUPFAM" id="SSF52540">
    <property type="entry name" value="P-loop containing nucleoside triphosphate hydrolases"/>
    <property type="match status" value="1"/>
</dbReference>
<name>A0A8J5LYG2_ZINOF</name>
<dbReference type="InterPro" id="IPR011527">
    <property type="entry name" value="ABC1_TM_dom"/>
</dbReference>
<comment type="caution">
    <text evidence="8">The sequence shown here is derived from an EMBL/GenBank/DDBJ whole genome shotgun (WGS) entry which is preliminary data.</text>
</comment>
<keyword evidence="2 6" id="KW-0812">Transmembrane</keyword>
<gene>
    <name evidence="8" type="ORF">ZIOFF_001425</name>
</gene>
<evidence type="ECO:0000313" key="8">
    <source>
        <dbReference type="EMBL" id="KAG6536371.1"/>
    </source>
</evidence>
<feature type="compositionally biased region" description="Basic and acidic residues" evidence="5">
    <location>
        <begin position="665"/>
        <end position="679"/>
    </location>
</feature>
<dbReference type="InterPro" id="IPR039421">
    <property type="entry name" value="Type_1_exporter"/>
</dbReference>
<feature type="domain" description="ABC transmembrane type-1" evidence="7">
    <location>
        <begin position="221"/>
        <end position="321"/>
    </location>
</feature>
<comment type="subcellular location">
    <subcellularLocation>
        <location evidence="1">Membrane</location>
        <topology evidence="1">Multi-pass membrane protein</topology>
    </subcellularLocation>
</comment>
<organism evidence="8 9">
    <name type="scientific">Zingiber officinale</name>
    <name type="common">Ginger</name>
    <name type="synonym">Amomum zingiber</name>
    <dbReference type="NCBI Taxonomy" id="94328"/>
    <lineage>
        <taxon>Eukaryota</taxon>
        <taxon>Viridiplantae</taxon>
        <taxon>Streptophyta</taxon>
        <taxon>Embryophyta</taxon>
        <taxon>Tracheophyta</taxon>
        <taxon>Spermatophyta</taxon>
        <taxon>Magnoliopsida</taxon>
        <taxon>Liliopsida</taxon>
        <taxon>Zingiberales</taxon>
        <taxon>Zingiberaceae</taxon>
        <taxon>Zingiber</taxon>
    </lineage>
</organism>
<evidence type="ECO:0000256" key="5">
    <source>
        <dbReference type="SAM" id="MobiDB-lite"/>
    </source>
</evidence>
<dbReference type="SUPFAM" id="SSF90123">
    <property type="entry name" value="ABC transporter transmembrane region"/>
    <property type="match status" value="1"/>
</dbReference>
<dbReference type="Gene3D" id="1.20.1560.10">
    <property type="entry name" value="ABC transporter type 1, transmembrane domain"/>
    <property type="match status" value="1"/>
</dbReference>
<evidence type="ECO:0000256" key="6">
    <source>
        <dbReference type="SAM" id="Phobius"/>
    </source>
</evidence>
<dbReference type="PROSITE" id="PS50929">
    <property type="entry name" value="ABC_TM1F"/>
    <property type="match status" value="1"/>
</dbReference>
<feature type="region of interest" description="Disordered" evidence="5">
    <location>
        <begin position="660"/>
        <end position="679"/>
    </location>
</feature>
<sequence length="709" mass="78913">MEHLREICKWLKTLVDFLLCHCDSLSKHDPKPWDPPFDLSQPKLDLSLAVIVVVFLFVVTALSSHYHQGELFLIAREDRKSFSNTSSSIFSYQSHQARVQPTGGGGHREQQFVGAVIGLPDLSVCAVEEEEQQQDQVRWWKHRQQQLLAYRAATSLARRRRVQIQTEKRLHQKEALAPVHVTDLSRRETLVRITASSMNMFDGNKIGFLVAVLNAIRLDFVISYIRTLYAFTNDTLAMYSYATSLQATLRYGIPISLVQGLGLDFTYGLAICSCALQLWVGRFLISNGKANGGEIITALFAVILSSIGLNQAAINFYSFEQGRIDAYKLFEMISCSNSSLNQDGSTLVTMQGNIEFRNVYFNYLSRPEILILSGFYQNVPARKTVALVGRNDSRKSSIIPLMERFYDLTLGEEPTLLSLSIKDNIAYGRSATSDQIEEAAKTIHAHDFITSLEMGYETQDDLAHVTSGLDFEAEKVVQEALDVLIPDSSVIDTLLQFSLVAGHCNQPRQVAWLAPFPASLGQAAPVLCPSFSVTVALLPIAASNHKPITVPLNPSIISFLFLIARRQLLFASSYRSLQHPSMAAASLLIIDSRQSLALATDLLSSLPPLAMNTKGLPATKLLASQASTASHYLKIAIAPPPHPPLPLVLKAEERMSLWTESLNRGQEEESRREYDPMEREEKVSTELSLRHVLHILDALILPIICRTMG</sequence>
<dbReference type="InterPro" id="IPR036640">
    <property type="entry name" value="ABC1_TM_sf"/>
</dbReference>
<dbReference type="GO" id="GO:0005524">
    <property type="term" value="F:ATP binding"/>
    <property type="evidence" value="ECO:0007669"/>
    <property type="project" value="InterPro"/>
</dbReference>
<evidence type="ECO:0000259" key="7">
    <source>
        <dbReference type="PROSITE" id="PS50929"/>
    </source>
</evidence>
<feature type="transmembrane region" description="Helical" evidence="6">
    <location>
        <begin position="206"/>
        <end position="225"/>
    </location>
</feature>
<keyword evidence="3 6" id="KW-1133">Transmembrane helix</keyword>
<dbReference type="Proteomes" id="UP000734854">
    <property type="component" value="Unassembled WGS sequence"/>
</dbReference>
<evidence type="ECO:0000256" key="4">
    <source>
        <dbReference type="ARBA" id="ARBA00023136"/>
    </source>
</evidence>
<evidence type="ECO:0000256" key="1">
    <source>
        <dbReference type="ARBA" id="ARBA00004141"/>
    </source>
</evidence>
<keyword evidence="9" id="KW-1185">Reference proteome</keyword>
<feature type="transmembrane region" description="Helical" evidence="6">
    <location>
        <begin position="46"/>
        <end position="66"/>
    </location>
</feature>
<accession>A0A8J5LYG2</accession>
<reference evidence="8 9" key="1">
    <citation type="submission" date="2020-08" db="EMBL/GenBank/DDBJ databases">
        <title>Plant Genome Project.</title>
        <authorList>
            <person name="Zhang R.-G."/>
        </authorList>
    </citation>
    <scope>NUCLEOTIDE SEQUENCE [LARGE SCALE GENOMIC DNA]</scope>
    <source>
        <tissue evidence="8">Rhizome</tissue>
    </source>
</reference>
<evidence type="ECO:0000256" key="3">
    <source>
        <dbReference type="ARBA" id="ARBA00022989"/>
    </source>
</evidence>
<feature type="transmembrane region" description="Helical" evidence="6">
    <location>
        <begin position="297"/>
        <end position="319"/>
    </location>
</feature>
<protein>
    <recommendedName>
        <fullName evidence="7">ABC transmembrane type-1 domain-containing protein</fullName>
    </recommendedName>
</protein>
<feature type="transmembrane region" description="Helical" evidence="6">
    <location>
        <begin position="265"/>
        <end position="285"/>
    </location>
</feature>
<dbReference type="AlphaFoldDB" id="A0A8J5LYG2"/>
<dbReference type="PANTHER" id="PTHR24222:SF52">
    <property type="entry name" value="ABC TRANSPORTER B FAMILY MEMBER 20-RELATED"/>
    <property type="match status" value="1"/>
</dbReference>
<dbReference type="GO" id="GO:0140359">
    <property type="term" value="F:ABC-type transporter activity"/>
    <property type="evidence" value="ECO:0007669"/>
    <property type="project" value="InterPro"/>
</dbReference>
<dbReference type="Gene3D" id="3.40.50.300">
    <property type="entry name" value="P-loop containing nucleotide triphosphate hydrolases"/>
    <property type="match status" value="2"/>
</dbReference>
<dbReference type="EMBL" id="JACMSC010000001">
    <property type="protein sequence ID" value="KAG6536371.1"/>
    <property type="molecule type" value="Genomic_DNA"/>
</dbReference>
<dbReference type="GO" id="GO:0005886">
    <property type="term" value="C:plasma membrane"/>
    <property type="evidence" value="ECO:0007669"/>
    <property type="project" value="TreeGrafter"/>
</dbReference>
<keyword evidence="4 6" id="KW-0472">Membrane</keyword>